<dbReference type="STRING" id="188477.A0A433TQE1"/>
<protein>
    <submittedName>
        <fullName evidence="2">Uncharacterized protein</fullName>
    </submittedName>
</protein>
<accession>A0A433TQE1</accession>
<dbReference type="Proteomes" id="UP000271974">
    <property type="component" value="Unassembled WGS sequence"/>
</dbReference>
<keyword evidence="3" id="KW-1185">Reference proteome</keyword>
<feature type="compositionally biased region" description="Low complexity" evidence="1">
    <location>
        <begin position="287"/>
        <end position="308"/>
    </location>
</feature>
<feature type="compositionally biased region" description="Low complexity" evidence="1">
    <location>
        <begin position="356"/>
        <end position="373"/>
    </location>
</feature>
<feature type="compositionally biased region" description="Low complexity" evidence="1">
    <location>
        <begin position="463"/>
        <end position="476"/>
    </location>
</feature>
<dbReference type="AlphaFoldDB" id="A0A433TQE1"/>
<sequence>MVLIPYNNEPAPLSSSDGDLHLDKRALRLESLPPGTRDSGFGASTASDMEALGQPADLSPCDTEDVTSFRASAVSSFLSPLASSSPDGSSTAAGRNEAKGKKPPMTLPKPSAAPLVPPKPSSAPLVPPKPLGGPVCPPKPGESPVLPPEPSFESTLQKPVVPKKPDILDFSKHSAELPAAPGCSPMKLMMEELSKEVAGKSLKTTEQRSAVVPDNPTPATLSPGHQPGDVTIDIECPKVETKFPNSFVASKKKSPKGLSEGLAQASPSSAFHQVGTSTKARHSPQASIVSTTSSDSSCSGLSSSFSSTFRQEDSVSQEVKGHAGEGEDEEEAEPAVPAPMPQLPYIRANHRQRLYGRSSGSASSGSSGQSLRSANIPISTPLLLHTPLPDGGSAGSGIRHFPLFHHTANNSDPLKPSQLALRSLHSHPSHHQHQSPHGLPSPSSSVSSGASSNKDHATTPLLQQHQQQQHGQQMQHLHNHHHQQYAQRQEEEECEEPDQQEVPDYNDVGASTCENCALGKCQTVYLHMPGRFYICFAFCLCLFLSFHV</sequence>
<reference evidence="2 3" key="1">
    <citation type="submission" date="2019-01" db="EMBL/GenBank/DDBJ databases">
        <title>A draft genome assembly of the solar-powered sea slug Elysia chlorotica.</title>
        <authorList>
            <person name="Cai H."/>
            <person name="Li Q."/>
            <person name="Fang X."/>
            <person name="Li J."/>
            <person name="Curtis N.E."/>
            <person name="Altenburger A."/>
            <person name="Shibata T."/>
            <person name="Feng M."/>
            <person name="Maeda T."/>
            <person name="Schwartz J.A."/>
            <person name="Shigenobu S."/>
            <person name="Lundholm N."/>
            <person name="Nishiyama T."/>
            <person name="Yang H."/>
            <person name="Hasebe M."/>
            <person name="Li S."/>
            <person name="Pierce S.K."/>
            <person name="Wang J."/>
        </authorList>
    </citation>
    <scope>NUCLEOTIDE SEQUENCE [LARGE SCALE GENOMIC DNA]</scope>
    <source>
        <strain evidence="2">EC2010</strain>
        <tissue evidence="2">Whole organism of an adult</tissue>
    </source>
</reference>
<name>A0A433TQE1_ELYCH</name>
<dbReference type="EMBL" id="RQTK01000230">
    <property type="protein sequence ID" value="RUS83794.1"/>
    <property type="molecule type" value="Genomic_DNA"/>
</dbReference>
<organism evidence="2 3">
    <name type="scientific">Elysia chlorotica</name>
    <name type="common">Eastern emerald elysia</name>
    <name type="synonym">Sea slug</name>
    <dbReference type="NCBI Taxonomy" id="188477"/>
    <lineage>
        <taxon>Eukaryota</taxon>
        <taxon>Metazoa</taxon>
        <taxon>Spiralia</taxon>
        <taxon>Lophotrochozoa</taxon>
        <taxon>Mollusca</taxon>
        <taxon>Gastropoda</taxon>
        <taxon>Heterobranchia</taxon>
        <taxon>Euthyneura</taxon>
        <taxon>Panpulmonata</taxon>
        <taxon>Sacoglossa</taxon>
        <taxon>Placobranchoidea</taxon>
        <taxon>Plakobranchidae</taxon>
        <taxon>Elysia</taxon>
    </lineage>
</organism>
<feature type="region of interest" description="Disordered" evidence="1">
    <location>
        <begin position="354"/>
        <end position="373"/>
    </location>
</feature>
<evidence type="ECO:0000313" key="3">
    <source>
        <dbReference type="Proteomes" id="UP000271974"/>
    </source>
</evidence>
<feature type="compositionally biased region" description="Low complexity" evidence="1">
    <location>
        <begin position="435"/>
        <end position="452"/>
    </location>
</feature>
<feature type="region of interest" description="Disordered" evidence="1">
    <location>
        <begin position="77"/>
        <end position="165"/>
    </location>
</feature>
<feature type="compositionally biased region" description="Pro residues" evidence="1">
    <location>
        <begin position="115"/>
        <end position="150"/>
    </location>
</feature>
<feature type="compositionally biased region" description="Low complexity" evidence="1">
    <location>
        <begin position="77"/>
        <end position="94"/>
    </location>
</feature>
<feature type="region of interest" description="Disordered" evidence="1">
    <location>
        <begin position="246"/>
        <end position="341"/>
    </location>
</feature>
<feature type="region of interest" description="Disordered" evidence="1">
    <location>
        <begin position="423"/>
        <end position="506"/>
    </location>
</feature>
<feature type="compositionally biased region" description="Polar residues" evidence="1">
    <location>
        <begin position="265"/>
        <end position="278"/>
    </location>
</feature>
<feature type="compositionally biased region" description="Acidic residues" evidence="1">
    <location>
        <begin position="490"/>
        <end position="501"/>
    </location>
</feature>
<feature type="region of interest" description="Disordered" evidence="1">
    <location>
        <begin position="202"/>
        <end position="231"/>
    </location>
</feature>
<feature type="region of interest" description="Disordered" evidence="1">
    <location>
        <begin position="24"/>
        <end position="64"/>
    </location>
</feature>
<comment type="caution">
    <text evidence="2">The sequence shown here is derived from an EMBL/GenBank/DDBJ whole genome shotgun (WGS) entry which is preliminary data.</text>
</comment>
<evidence type="ECO:0000313" key="2">
    <source>
        <dbReference type="EMBL" id="RUS83794.1"/>
    </source>
</evidence>
<evidence type="ECO:0000256" key="1">
    <source>
        <dbReference type="SAM" id="MobiDB-lite"/>
    </source>
</evidence>
<gene>
    <name evidence="2" type="ORF">EGW08_008452</name>
</gene>
<proteinExistence type="predicted"/>
<dbReference type="OrthoDB" id="6158589at2759"/>
<feature type="compositionally biased region" description="Basic residues" evidence="1">
    <location>
        <begin position="424"/>
        <end position="434"/>
    </location>
</feature>